<dbReference type="InParanoid" id="A0A397S5N8"/>
<evidence type="ECO:0000313" key="2">
    <source>
        <dbReference type="Proteomes" id="UP000266506"/>
    </source>
</evidence>
<dbReference type="PANTHER" id="PTHR48098:SF3">
    <property type="entry name" value="IRON(III) ENTEROBACTIN ESTERASE"/>
    <property type="match status" value="1"/>
</dbReference>
<dbReference type="Gene3D" id="3.40.50.1820">
    <property type="entry name" value="alpha/beta hydrolase"/>
    <property type="match status" value="1"/>
</dbReference>
<organism evidence="1 2">
    <name type="scientific">Anaeroplasma bactoclasticum</name>
    <dbReference type="NCBI Taxonomy" id="2088"/>
    <lineage>
        <taxon>Bacteria</taxon>
        <taxon>Bacillati</taxon>
        <taxon>Mycoplasmatota</taxon>
        <taxon>Mollicutes</taxon>
        <taxon>Anaeroplasmatales</taxon>
        <taxon>Anaeroplasmataceae</taxon>
        <taxon>Anaeroplasma</taxon>
    </lineage>
</organism>
<protein>
    <submittedName>
        <fullName evidence="1">Esterase/lipase superfamily enzyme</fullName>
    </submittedName>
</protein>
<dbReference type="RefSeq" id="WP_119015785.1">
    <property type="nucleotide sequence ID" value="NZ_QXEV01000004.1"/>
</dbReference>
<dbReference type="InterPro" id="IPR029058">
    <property type="entry name" value="AB_hydrolase_fold"/>
</dbReference>
<dbReference type="Proteomes" id="UP000266506">
    <property type="component" value="Unassembled WGS sequence"/>
</dbReference>
<dbReference type="PANTHER" id="PTHR48098">
    <property type="entry name" value="ENTEROCHELIN ESTERASE-RELATED"/>
    <property type="match status" value="1"/>
</dbReference>
<comment type="caution">
    <text evidence="1">The sequence shown here is derived from an EMBL/GenBank/DDBJ whole genome shotgun (WGS) entry which is preliminary data.</text>
</comment>
<name>A0A397S5N8_9MOLU</name>
<sequence>MKVEYYKEYSNILGRDMEFKVFGHAGKPCIAFPAEAKRFYDYEDHGLIGAMEPYIEQGRIQVFCVDGLDNESWSATWKNPKDRILAQEAYFNYIINEFVPRVYEINNSNSNGIMTFGLSLGAYHALNFLVRRPDIFNQVLALSGIYHSGFFIKDYADELTFLNSPLDSLQVMHKNHPYIELYKQARIIICVGQGAWEDVCLEETRKVDKALKNLGVPAWVDYWGYDRPHDWPSWLEQVPYFLYHILD</sequence>
<accession>A0A397S5N8</accession>
<proteinExistence type="predicted"/>
<dbReference type="OrthoDB" id="9775130at2"/>
<dbReference type="SUPFAM" id="SSF53474">
    <property type="entry name" value="alpha/beta-Hydrolases"/>
    <property type="match status" value="1"/>
</dbReference>
<evidence type="ECO:0000313" key="1">
    <source>
        <dbReference type="EMBL" id="RIA78041.1"/>
    </source>
</evidence>
<dbReference type="EMBL" id="QXEV01000004">
    <property type="protein sequence ID" value="RIA78041.1"/>
    <property type="molecule type" value="Genomic_DNA"/>
</dbReference>
<reference evidence="1 2" key="1">
    <citation type="submission" date="2018-08" db="EMBL/GenBank/DDBJ databases">
        <title>Genomic Encyclopedia of Archaeal and Bacterial Type Strains, Phase II (KMG-II): from individual species to whole genera.</title>
        <authorList>
            <person name="Goeker M."/>
        </authorList>
    </citation>
    <scope>NUCLEOTIDE SEQUENCE [LARGE SCALE GENOMIC DNA]</scope>
    <source>
        <strain evidence="1 2">ATCC 27112</strain>
    </source>
</reference>
<gene>
    <name evidence="1" type="ORF">EI71_00618</name>
</gene>
<dbReference type="Pfam" id="PF00756">
    <property type="entry name" value="Esterase"/>
    <property type="match status" value="1"/>
</dbReference>
<dbReference type="InterPro" id="IPR050583">
    <property type="entry name" value="Mycobacterial_A85_antigen"/>
</dbReference>
<dbReference type="InterPro" id="IPR000801">
    <property type="entry name" value="Esterase-like"/>
</dbReference>
<dbReference type="AlphaFoldDB" id="A0A397S5N8"/>
<keyword evidence="2" id="KW-1185">Reference proteome</keyword>